<dbReference type="SUPFAM" id="SSF50998">
    <property type="entry name" value="Quinoprotein alcohol dehydrogenase-like"/>
    <property type="match status" value="1"/>
</dbReference>
<evidence type="ECO:0000259" key="1">
    <source>
        <dbReference type="Pfam" id="PF13360"/>
    </source>
</evidence>
<dbReference type="Pfam" id="PF13360">
    <property type="entry name" value="PQQ_2"/>
    <property type="match status" value="1"/>
</dbReference>
<protein>
    <recommendedName>
        <fullName evidence="1">Pyrrolo-quinoline quinone repeat domain-containing protein</fullName>
    </recommendedName>
</protein>
<dbReference type="AlphaFoldDB" id="A0A0K1ETQ9"/>
<dbReference type="PANTHER" id="PTHR34512:SF30">
    <property type="entry name" value="OUTER MEMBRANE PROTEIN ASSEMBLY FACTOR BAMB"/>
    <property type="match status" value="1"/>
</dbReference>
<proteinExistence type="predicted"/>
<keyword evidence="3" id="KW-1185">Reference proteome</keyword>
<dbReference type="InterPro" id="IPR011047">
    <property type="entry name" value="Quinoprotein_ADH-like_sf"/>
</dbReference>
<dbReference type="EMBL" id="CP012159">
    <property type="protein sequence ID" value="AKT44018.1"/>
    <property type="molecule type" value="Genomic_DNA"/>
</dbReference>
<dbReference type="PANTHER" id="PTHR34512">
    <property type="entry name" value="CELL SURFACE PROTEIN"/>
    <property type="match status" value="1"/>
</dbReference>
<dbReference type="Gene3D" id="2.130.10.10">
    <property type="entry name" value="YVTN repeat-like/Quinoprotein amine dehydrogenase"/>
    <property type="match status" value="1"/>
</dbReference>
<dbReference type="OrthoDB" id="5173551at2"/>
<dbReference type="InterPro" id="IPR002372">
    <property type="entry name" value="PQQ_rpt_dom"/>
</dbReference>
<organism evidence="2 3">
    <name type="scientific">Chondromyces crocatus</name>
    <dbReference type="NCBI Taxonomy" id="52"/>
    <lineage>
        <taxon>Bacteria</taxon>
        <taxon>Pseudomonadati</taxon>
        <taxon>Myxococcota</taxon>
        <taxon>Polyangia</taxon>
        <taxon>Polyangiales</taxon>
        <taxon>Polyangiaceae</taxon>
        <taxon>Chondromyces</taxon>
    </lineage>
</organism>
<gene>
    <name evidence="2" type="ORF">CMC5_082560</name>
</gene>
<dbReference type="InterPro" id="IPR015943">
    <property type="entry name" value="WD40/YVTN_repeat-like_dom_sf"/>
</dbReference>
<dbReference type="STRING" id="52.CMC5_082560"/>
<name>A0A0K1ETQ9_CHOCO</name>
<accession>A0A0K1ETQ9</accession>
<sequence>MQHAAYSSGPLIVTAFDGLIVAYDRTTGQTAWRFQTNAEPPHSASPCPAYARIAVELTPVERVFVVTAQLRDRGMLRNKAMYAQITALDYRSGHPLWMQTLDMDQPHGSFSATTLVDGGQVILFHGGGVMACSISTGQILWQRASEHGYGGRFLANVELAVAGKTVKPI</sequence>
<feature type="domain" description="Pyrrolo-quinoline quinone repeat" evidence="1">
    <location>
        <begin position="8"/>
        <end position="151"/>
    </location>
</feature>
<evidence type="ECO:0000313" key="2">
    <source>
        <dbReference type="EMBL" id="AKT44018.1"/>
    </source>
</evidence>
<dbReference type="Proteomes" id="UP000067626">
    <property type="component" value="Chromosome"/>
</dbReference>
<evidence type="ECO:0000313" key="3">
    <source>
        <dbReference type="Proteomes" id="UP000067626"/>
    </source>
</evidence>
<dbReference type="KEGG" id="ccro:CMC5_082560"/>
<reference evidence="2 3" key="1">
    <citation type="submission" date="2015-07" db="EMBL/GenBank/DDBJ databases">
        <title>Genome analysis of myxobacterium Chondromyces crocatus Cm c5 reveals a high potential for natural compound synthesis and the genetic basis for the loss of fruiting body formation.</title>
        <authorList>
            <person name="Zaburannyi N."/>
            <person name="Bunk B."/>
            <person name="Maier J."/>
            <person name="Overmann J."/>
            <person name="Mueller R."/>
        </authorList>
    </citation>
    <scope>NUCLEOTIDE SEQUENCE [LARGE SCALE GENOMIC DNA]</scope>
    <source>
        <strain evidence="2 3">Cm c5</strain>
    </source>
</reference>
<dbReference type="RefSeq" id="WP_050435412.1">
    <property type="nucleotide sequence ID" value="NZ_CP012159.1"/>
</dbReference>
<dbReference type="InterPro" id="IPR018391">
    <property type="entry name" value="PQQ_b-propeller_rpt"/>
</dbReference>
<dbReference type="SMART" id="SM00564">
    <property type="entry name" value="PQQ"/>
    <property type="match status" value="2"/>
</dbReference>